<gene>
    <name evidence="1" type="ORF">FD00_GL002398</name>
</gene>
<dbReference type="GeneID" id="98316657"/>
<name>J1F1I7_9LACO</name>
<dbReference type="RefSeq" id="WP_003690557.1">
    <property type="nucleotide sequence ID" value="NZ_AKKT01000147.1"/>
</dbReference>
<accession>J1F1I7</accession>
<protein>
    <submittedName>
        <fullName evidence="1">Uncharacterized protein</fullName>
    </submittedName>
</protein>
<evidence type="ECO:0000313" key="2">
    <source>
        <dbReference type="Proteomes" id="UP000050898"/>
    </source>
</evidence>
<evidence type="ECO:0000313" key="1">
    <source>
        <dbReference type="EMBL" id="KRN08054.1"/>
    </source>
</evidence>
<reference evidence="1 2" key="1">
    <citation type="journal article" date="2015" name="Genome Announc.">
        <title>Expanding the biotechnology potential of lactobacilli through comparative genomics of 213 strains and associated genera.</title>
        <authorList>
            <person name="Sun Z."/>
            <person name="Harris H.M."/>
            <person name="McCann A."/>
            <person name="Guo C."/>
            <person name="Argimon S."/>
            <person name="Zhang W."/>
            <person name="Yang X."/>
            <person name="Jeffery I.B."/>
            <person name="Cooney J.C."/>
            <person name="Kagawa T.F."/>
            <person name="Liu W."/>
            <person name="Song Y."/>
            <person name="Salvetti E."/>
            <person name="Wrobel A."/>
            <person name="Rasinkangas P."/>
            <person name="Parkhill J."/>
            <person name="Rea M.C."/>
            <person name="O'Sullivan O."/>
            <person name="Ritari J."/>
            <person name="Douillard F.P."/>
            <person name="Paul Ross R."/>
            <person name="Yang R."/>
            <person name="Briner A.E."/>
            <person name="Felis G.E."/>
            <person name="de Vos W.M."/>
            <person name="Barrangou R."/>
            <person name="Klaenhammer T.R."/>
            <person name="Caufield P.W."/>
            <person name="Cui Y."/>
            <person name="Zhang H."/>
            <person name="O'Toole P.W."/>
        </authorList>
    </citation>
    <scope>NUCLEOTIDE SEQUENCE [LARGE SCALE GENOMIC DNA]</scope>
    <source>
        <strain evidence="1 2">DSM 20444</strain>
    </source>
</reference>
<dbReference type="AlphaFoldDB" id="J1F1I7"/>
<proteinExistence type="predicted"/>
<sequence length="81" mass="9286">MQLTSKKIMPNGLKIPGKDVFGTSLEIGDTYYIFELGGEESDVVSRFNLARYVAEVIQNFKEDDLEEILCTSDIPFEKREY</sequence>
<dbReference type="Proteomes" id="UP000050898">
    <property type="component" value="Unassembled WGS sequence"/>
</dbReference>
<dbReference type="EMBL" id="AYYH01000084">
    <property type="protein sequence ID" value="KRN08054.1"/>
    <property type="molecule type" value="Genomic_DNA"/>
</dbReference>
<keyword evidence="2" id="KW-1185">Reference proteome</keyword>
<comment type="caution">
    <text evidence="1">The sequence shown here is derived from an EMBL/GenBank/DDBJ whole genome shotgun (WGS) entry which is preliminary data.</text>
</comment>
<organism evidence="1 2">
    <name type="scientific">Liquorilactobacillus mali KCTC 3596 = DSM 20444</name>
    <dbReference type="NCBI Taxonomy" id="1046596"/>
    <lineage>
        <taxon>Bacteria</taxon>
        <taxon>Bacillati</taxon>
        <taxon>Bacillota</taxon>
        <taxon>Bacilli</taxon>
        <taxon>Lactobacillales</taxon>
        <taxon>Lactobacillaceae</taxon>
        <taxon>Liquorilactobacillus</taxon>
    </lineage>
</organism>